<evidence type="ECO:0000256" key="2">
    <source>
        <dbReference type="ARBA" id="ARBA00012438"/>
    </source>
</evidence>
<dbReference type="RefSeq" id="WP_309795400.1">
    <property type="nucleotide sequence ID" value="NZ_JAVDPW010000005.1"/>
</dbReference>
<comment type="caution">
    <text evidence="11">The sequence shown here is derived from an EMBL/GenBank/DDBJ whole genome shotgun (WGS) entry which is preliminary data.</text>
</comment>
<dbReference type="InterPro" id="IPR036097">
    <property type="entry name" value="HisK_dim/P_sf"/>
</dbReference>
<evidence type="ECO:0000256" key="6">
    <source>
        <dbReference type="ARBA" id="ARBA00022777"/>
    </source>
</evidence>
<evidence type="ECO:0000313" key="12">
    <source>
        <dbReference type="Proteomes" id="UP001262410"/>
    </source>
</evidence>
<evidence type="ECO:0000256" key="4">
    <source>
        <dbReference type="ARBA" id="ARBA00022679"/>
    </source>
</evidence>
<evidence type="ECO:0000313" key="11">
    <source>
        <dbReference type="EMBL" id="MDR6290746.1"/>
    </source>
</evidence>
<sequence>MSRDAAETPLIADPEPGGACGPSRRIVSTRRRWHRLLALLLGSAVFVVDTFTDVRGAIAVLYVLVMLLAADTFSRRGIALLALACAGLTVLSFLTTHGLDADVSATLRFGISLAAIAITGALLLRDQASKQSLMEANTALARSEKRYRSIFEQARISLWEQDFSQVRDLLTTLRQQGVRDLDAYAREHPAFSRDCARRITTLHVNDATAELLRLSSPSQAQGSLERFLPADDPAFLAVLAAMADGRSRFEGRANLITAGGQVVTVLLGISFPDEADEFGRVVVAMTDITQHEQIQQTQLAAQAELARASRAATVGALSASIAHELNQPLGAVVMNAQTCLRWLGKDPPDVEAAMRAAERTARDGRRAAEIVQRTRGQLVRDQRSDEMIDLREVVEETVHLLEAELNAHATRVVTQFAMSVPPIRADRVALQQVLINLMTNGIHAMAEMQAAARELTVSVDGPAAPDAPEVRVAIQDRGGGIPDDVHARLFEPFFTTKRGGMGMGLAICRSTIETYGGRLTARNHEQGGAVFEFALPADQDAAQAS</sequence>
<keyword evidence="12" id="KW-1185">Reference proteome</keyword>
<dbReference type="InterPro" id="IPR003661">
    <property type="entry name" value="HisK_dim/P_dom"/>
</dbReference>
<protein>
    <recommendedName>
        <fullName evidence="2">histidine kinase</fullName>
        <ecNumber evidence="2">2.7.13.3</ecNumber>
    </recommendedName>
</protein>
<keyword evidence="9" id="KW-1133">Transmembrane helix</keyword>
<organism evidence="11 12">
    <name type="scientific">Inquilinus ginsengisoli</name>
    <dbReference type="NCBI Taxonomy" id="363840"/>
    <lineage>
        <taxon>Bacteria</taxon>
        <taxon>Pseudomonadati</taxon>
        <taxon>Pseudomonadota</taxon>
        <taxon>Alphaproteobacteria</taxon>
        <taxon>Rhodospirillales</taxon>
        <taxon>Rhodospirillaceae</taxon>
        <taxon>Inquilinus</taxon>
    </lineage>
</organism>
<keyword evidence="3" id="KW-0597">Phosphoprotein</keyword>
<keyword evidence="8" id="KW-0902">Two-component regulatory system</keyword>
<feature type="transmembrane region" description="Helical" evidence="9">
    <location>
        <begin position="33"/>
        <end position="48"/>
    </location>
</feature>
<evidence type="ECO:0000256" key="7">
    <source>
        <dbReference type="ARBA" id="ARBA00022840"/>
    </source>
</evidence>
<dbReference type="SUPFAM" id="SSF47384">
    <property type="entry name" value="Homodimeric domain of signal transducing histidine kinase"/>
    <property type="match status" value="1"/>
</dbReference>
<feature type="transmembrane region" description="Helical" evidence="9">
    <location>
        <begin position="77"/>
        <end position="99"/>
    </location>
</feature>
<evidence type="ECO:0000256" key="9">
    <source>
        <dbReference type="SAM" id="Phobius"/>
    </source>
</evidence>
<dbReference type="SMART" id="SM00388">
    <property type="entry name" value="HisKA"/>
    <property type="match status" value="1"/>
</dbReference>
<dbReference type="PROSITE" id="PS50109">
    <property type="entry name" value="HIS_KIN"/>
    <property type="match status" value="1"/>
</dbReference>
<dbReference type="PANTHER" id="PTHR43065">
    <property type="entry name" value="SENSOR HISTIDINE KINASE"/>
    <property type="match status" value="1"/>
</dbReference>
<dbReference type="InterPro" id="IPR005467">
    <property type="entry name" value="His_kinase_dom"/>
</dbReference>
<dbReference type="PRINTS" id="PR00344">
    <property type="entry name" value="BCTRLSENSOR"/>
</dbReference>
<name>A0ABU1JQ60_9PROT</name>
<keyword evidence="7" id="KW-0067">ATP-binding</keyword>
<accession>A0ABU1JQ60</accession>
<dbReference type="CDD" id="cd00082">
    <property type="entry name" value="HisKA"/>
    <property type="match status" value="1"/>
</dbReference>
<dbReference type="Pfam" id="PF02518">
    <property type="entry name" value="HATPase_c"/>
    <property type="match status" value="1"/>
</dbReference>
<feature type="transmembrane region" description="Helical" evidence="9">
    <location>
        <begin position="105"/>
        <end position="124"/>
    </location>
</feature>
<dbReference type="Gene3D" id="1.10.287.130">
    <property type="match status" value="1"/>
</dbReference>
<dbReference type="Gene3D" id="3.30.450.20">
    <property type="entry name" value="PAS domain"/>
    <property type="match status" value="1"/>
</dbReference>
<keyword evidence="9" id="KW-0812">Transmembrane</keyword>
<proteinExistence type="predicted"/>
<feature type="domain" description="Histidine kinase" evidence="10">
    <location>
        <begin position="320"/>
        <end position="539"/>
    </location>
</feature>
<dbReference type="SUPFAM" id="SSF55874">
    <property type="entry name" value="ATPase domain of HSP90 chaperone/DNA topoisomerase II/histidine kinase"/>
    <property type="match status" value="1"/>
</dbReference>
<dbReference type="InterPro" id="IPR004358">
    <property type="entry name" value="Sig_transdc_His_kin-like_C"/>
</dbReference>
<dbReference type="InterPro" id="IPR036890">
    <property type="entry name" value="HATPase_C_sf"/>
</dbReference>
<keyword evidence="6 11" id="KW-0418">Kinase</keyword>
<dbReference type="InterPro" id="IPR003594">
    <property type="entry name" value="HATPase_dom"/>
</dbReference>
<gene>
    <name evidence="11" type="ORF">E9232_003272</name>
</gene>
<dbReference type="EMBL" id="JAVDPW010000005">
    <property type="protein sequence ID" value="MDR6290746.1"/>
    <property type="molecule type" value="Genomic_DNA"/>
</dbReference>
<reference evidence="11 12" key="1">
    <citation type="submission" date="2023-07" db="EMBL/GenBank/DDBJ databases">
        <title>Sorghum-associated microbial communities from plants grown in Nebraska, USA.</title>
        <authorList>
            <person name="Schachtman D."/>
        </authorList>
    </citation>
    <scope>NUCLEOTIDE SEQUENCE [LARGE SCALE GENOMIC DNA]</scope>
    <source>
        <strain evidence="11 12">584</strain>
    </source>
</reference>
<keyword evidence="9" id="KW-0472">Membrane</keyword>
<comment type="catalytic activity">
    <reaction evidence="1">
        <text>ATP + protein L-histidine = ADP + protein N-phospho-L-histidine.</text>
        <dbReference type="EC" id="2.7.13.3"/>
    </reaction>
</comment>
<keyword evidence="4" id="KW-0808">Transferase</keyword>
<dbReference type="Proteomes" id="UP001262410">
    <property type="component" value="Unassembled WGS sequence"/>
</dbReference>
<dbReference type="SMART" id="SM00387">
    <property type="entry name" value="HATPase_c"/>
    <property type="match status" value="1"/>
</dbReference>
<evidence type="ECO:0000256" key="1">
    <source>
        <dbReference type="ARBA" id="ARBA00000085"/>
    </source>
</evidence>
<evidence type="ECO:0000256" key="5">
    <source>
        <dbReference type="ARBA" id="ARBA00022741"/>
    </source>
</evidence>
<dbReference type="GO" id="GO:0016301">
    <property type="term" value="F:kinase activity"/>
    <property type="evidence" value="ECO:0007669"/>
    <property type="project" value="UniProtKB-KW"/>
</dbReference>
<dbReference type="EC" id="2.7.13.3" evidence="2"/>
<evidence type="ECO:0000256" key="3">
    <source>
        <dbReference type="ARBA" id="ARBA00022553"/>
    </source>
</evidence>
<dbReference type="SUPFAM" id="SSF55785">
    <property type="entry name" value="PYP-like sensor domain (PAS domain)"/>
    <property type="match status" value="1"/>
</dbReference>
<keyword evidence="5" id="KW-0547">Nucleotide-binding</keyword>
<evidence type="ECO:0000259" key="10">
    <source>
        <dbReference type="PROSITE" id="PS50109"/>
    </source>
</evidence>
<dbReference type="PANTHER" id="PTHR43065:SF10">
    <property type="entry name" value="PEROXIDE STRESS-ACTIVATED HISTIDINE KINASE MAK3"/>
    <property type="match status" value="1"/>
</dbReference>
<dbReference type="InterPro" id="IPR035965">
    <property type="entry name" value="PAS-like_dom_sf"/>
</dbReference>
<evidence type="ECO:0000256" key="8">
    <source>
        <dbReference type="ARBA" id="ARBA00023012"/>
    </source>
</evidence>
<dbReference type="Gene3D" id="3.30.565.10">
    <property type="entry name" value="Histidine kinase-like ATPase, C-terminal domain"/>
    <property type="match status" value="1"/>
</dbReference>